<dbReference type="Proteomes" id="UP001549019">
    <property type="component" value="Unassembled WGS sequence"/>
</dbReference>
<keyword evidence="6" id="KW-1185">Reference proteome</keyword>
<dbReference type="SMART" id="SM00116">
    <property type="entry name" value="CBS"/>
    <property type="match status" value="2"/>
</dbReference>
<dbReference type="Pfam" id="PF00571">
    <property type="entry name" value="CBS"/>
    <property type="match status" value="2"/>
</dbReference>
<reference evidence="5 6" key="1">
    <citation type="submission" date="2024-05" db="EMBL/GenBank/DDBJ databases">
        <title>Genomic Encyclopedia of Type Strains, Phase IV (KMG-IV): sequencing the most valuable type-strain genomes for metagenomic binning, comparative biology and taxonomic classification.</title>
        <authorList>
            <person name="Goeker M."/>
        </authorList>
    </citation>
    <scope>NUCLEOTIDE SEQUENCE [LARGE SCALE GENOMIC DNA]</scope>
    <source>
        <strain evidence="5 6">DSM 25286</strain>
    </source>
</reference>
<sequence length="141" mass="15221">MKVTEIMTTDVETVSPEATIEQVASMMKDLDVGAIPVVGNDGLRGIVTDRDLVIRGIASQFPLDTPVGRIISTSTATGSKDMDVEEAAEIMRSAQIRRLPILEDDRVVGMVSLGDIAVKQDDPEDSEVALEEISRPAEPDR</sequence>
<dbReference type="CDD" id="cd04622">
    <property type="entry name" value="CBS_pair_HRP1_like"/>
    <property type="match status" value="1"/>
</dbReference>
<feature type="region of interest" description="Disordered" evidence="3">
    <location>
        <begin position="122"/>
        <end position="141"/>
    </location>
</feature>
<gene>
    <name evidence="5" type="ORF">ABHD89_000870</name>
</gene>
<dbReference type="PANTHER" id="PTHR43080:SF2">
    <property type="entry name" value="CBS DOMAIN-CONTAINING PROTEIN"/>
    <property type="match status" value="1"/>
</dbReference>
<evidence type="ECO:0000313" key="5">
    <source>
        <dbReference type="EMBL" id="MET3110482.1"/>
    </source>
</evidence>
<feature type="domain" description="CBS" evidence="4">
    <location>
        <begin position="7"/>
        <end position="65"/>
    </location>
</feature>
<dbReference type="InterPro" id="IPR046342">
    <property type="entry name" value="CBS_dom_sf"/>
</dbReference>
<protein>
    <submittedName>
        <fullName evidence="5">CBS domain-containing protein</fullName>
    </submittedName>
</protein>
<comment type="caution">
    <text evidence="5">The sequence shown here is derived from an EMBL/GenBank/DDBJ whole genome shotgun (WGS) entry which is preliminary data.</text>
</comment>
<evidence type="ECO:0000313" key="6">
    <source>
        <dbReference type="Proteomes" id="UP001549019"/>
    </source>
</evidence>
<feature type="domain" description="CBS" evidence="4">
    <location>
        <begin position="71"/>
        <end position="126"/>
    </location>
</feature>
<accession>A0ABV2E7S7</accession>
<evidence type="ECO:0000256" key="3">
    <source>
        <dbReference type="SAM" id="MobiDB-lite"/>
    </source>
</evidence>
<dbReference type="Gene3D" id="3.10.580.10">
    <property type="entry name" value="CBS-domain"/>
    <property type="match status" value="1"/>
</dbReference>
<name>A0ABV2E7S7_9STAP</name>
<proteinExistence type="predicted"/>
<dbReference type="InterPro" id="IPR051257">
    <property type="entry name" value="Diverse_CBS-Domain"/>
</dbReference>
<evidence type="ECO:0000259" key="4">
    <source>
        <dbReference type="PROSITE" id="PS51371"/>
    </source>
</evidence>
<evidence type="ECO:0000256" key="1">
    <source>
        <dbReference type="ARBA" id="ARBA00023122"/>
    </source>
</evidence>
<organism evidence="5 6">
    <name type="scientific">Salinicoccus halitifaciens</name>
    <dbReference type="NCBI Taxonomy" id="1073415"/>
    <lineage>
        <taxon>Bacteria</taxon>
        <taxon>Bacillati</taxon>
        <taxon>Bacillota</taxon>
        <taxon>Bacilli</taxon>
        <taxon>Bacillales</taxon>
        <taxon>Staphylococcaceae</taxon>
        <taxon>Salinicoccus</taxon>
    </lineage>
</organism>
<dbReference type="EMBL" id="JBDZDV010000001">
    <property type="protein sequence ID" value="MET3110482.1"/>
    <property type="molecule type" value="Genomic_DNA"/>
</dbReference>
<dbReference type="RefSeq" id="WP_230820257.1">
    <property type="nucleotide sequence ID" value="NZ_JAJNCU010000001.1"/>
</dbReference>
<dbReference type="PROSITE" id="PS51371">
    <property type="entry name" value="CBS"/>
    <property type="match status" value="2"/>
</dbReference>
<keyword evidence="1 2" id="KW-0129">CBS domain</keyword>
<dbReference type="InterPro" id="IPR000644">
    <property type="entry name" value="CBS_dom"/>
</dbReference>
<feature type="compositionally biased region" description="Basic and acidic residues" evidence="3">
    <location>
        <begin position="132"/>
        <end position="141"/>
    </location>
</feature>
<dbReference type="PANTHER" id="PTHR43080">
    <property type="entry name" value="CBS DOMAIN-CONTAINING PROTEIN CBSX3, MITOCHONDRIAL"/>
    <property type="match status" value="1"/>
</dbReference>
<dbReference type="SUPFAM" id="SSF54631">
    <property type="entry name" value="CBS-domain pair"/>
    <property type="match status" value="1"/>
</dbReference>
<evidence type="ECO:0000256" key="2">
    <source>
        <dbReference type="PROSITE-ProRule" id="PRU00703"/>
    </source>
</evidence>